<name>A0ABQ5MN55_9FLAO</name>
<protein>
    <recommendedName>
        <fullName evidence="6">Glycosyltransferase</fullName>
    </recommendedName>
</protein>
<accession>A0ABQ5MN55</accession>
<keyword evidence="5" id="KW-1185">Reference proteome</keyword>
<reference evidence="4" key="1">
    <citation type="submission" date="2022-07" db="EMBL/GenBank/DDBJ databases">
        <title>Taxonomy of Novel Oxalotrophic and Methylotrophic Bacteria.</title>
        <authorList>
            <person name="Sahin N."/>
            <person name="Tani A."/>
        </authorList>
    </citation>
    <scope>NUCLEOTIDE SEQUENCE</scope>
    <source>
        <strain evidence="4">Y10</strain>
    </source>
</reference>
<dbReference type="Pfam" id="PF00534">
    <property type="entry name" value="Glycos_transf_1"/>
    <property type="match status" value="1"/>
</dbReference>
<dbReference type="PANTHER" id="PTHR46401">
    <property type="entry name" value="GLYCOSYLTRANSFERASE WBBK-RELATED"/>
    <property type="match status" value="1"/>
</dbReference>
<dbReference type="Pfam" id="PF13477">
    <property type="entry name" value="Glyco_trans_4_2"/>
    <property type="match status" value="1"/>
</dbReference>
<dbReference type="PANTHER" id="PTHR46401:SF2">
    <property type="entry name" value="GLYCOSYLTRANSFERASE WBBK-RELATED"/>
    <property type="match status" value="1"/>
</dbReference>
<evidence type="ECO:0000313" key="5">
    <source>
        <dbReference type="Proteomes" id="UP001143543"/>
    </source>
</evidence>
<feature type="domain" description="Glycosyl transferase family 1" evidence="2">
    <location>
        <begin position="201"/>
        <end position="341"/>
    </location>
</feature>
<proteinExistence type="predicted"/>
<keyword evidence="1" id="KW-0808">Transferase</keyword>
<dbReference type="RefSeq" id="WP_281766478.1">
    <property type="nucleotide sequence ID" value="NZ_BRVO01000005.1"/>
</dbReference>
<dbReference type="EMBL" id="BRVO01000005">
    <property type="protein sequence ID" value="GLB50841.1"/>
    <property type="molecule type" value="Genomic_DNA"/>
</dbReference>
<dbReference type="InterPro" id="IPR001296">
    <property type="entry name" value="Glyco_trans_1"/>
</dbReference>
<dbReference type="SUPFAM" id="SSF53756">
    <property type="entry name" value="UDP-Glycosyltransferase/glycogen phosphorylase"/>
    <property type="match status" value="1"/>
</dbReference>
<dbReference type="Proteomes" id="UP001143543">
    <property type="component" value="Unassembled WGS sequence"/>
</dbReference>
<dbReference type="Gene3D" id="3.40.50.2000">
    <property type="entry name" value="Glycogen Phosphorylase B"/>
    <property type="match status" value="2"/>
</dbReference>
<gene>
    <name evidence="4" type="ORF">Y10_32090</name>
</gene>
<organism evidence="4 5">
    <name type="scientific">Neptunitalea lumnitzerae</name>
    <dbReference type="NCBI Taxonomy" id="2965509"/>
    <lineage>
        <taxon>Bacteria</taxon>
        <taxon>Pseudomonadati</taxon>
        <taxon>Bacteroidota</taxon>
        <taxon>Flavobacteriia</taxon>
        <taxon>Flavobacteriales</taxon>
        <taxon>Flavobacteriaceae</taxon>
        <taxon>Neptunitalea</taxon>
    </lineage>
</organism>
<evidence type="ECO:0000256" key="1">
    <source>
        <dbReference type="ARBA" id="ARBA00022679"/>
    </source>
</evidence>
<evidence type="ECO:0008006" key="6">
    <source>
        <dbReference type="Google" id="ProtNLM"/>
    </source>
</evidence>
<sequence>MRPKIKILMVSMPTLHFFRWVSQLKNTNFEVYWFDIVDGGNSIEKISWVHQITNWKRKFDYPGRSFIKKNFEGIYNTIQKVNDRSTEKVFEETLKKIQPDMVHSFALYVSCTPIISVMKKYNNISWIYSSWGSDLFYFQNDELYLKDIKRVLPRVNYLFADCRRDFLIAKKLGFQGDFLGVYPGGGGFDFSLMKDLKKDFKERNVILIKGYQGRSGRAVEVLKALLRIKNEVEDFGLTIFGAAEEVVQFVENSDLHNWENLQVYKRVKHEEVLKLMGEAVLYIGNSNSDGMPNTLLEAMCMGVIPVQSNPGGVTEEVIKHAENGYLIDECENVDHIKMVLTMALRELKGKYESITLENEKLSQNWEFTHVKEEVIKKYNSVSEKI</sequence>
<evidence type="ECO:0000259" key="2">
    <source>
        <dbReference type="Pfam" id="PF00534"/>
    </source>
</evidence>
<evidence type="ECO:0000259" key="3">
    <source>
        <dbReference type="Pfam" id="PF13477"/>
    </source>
</evidence>
<evidence type="ECO:0000313" key="4">
    <source>
        <dbReference type="EMBL" id="GLB50841.1"/>
    </source>
</evidence>
<feature type="domain" description="Glycosyltransferase subfamily 4-like N-terminal" evidence="3">
    <location>
        <begin position="94"/>
        <end position="159"/>
    </location>
</feature>
<dbReference type="InterPro" id="IPR028098">
    <property type="entry name" value="Glyco_trans_4-like_N"/>
</dbReference>
<comment type="caution">
    <text evidence="4">The sequence shown here is derived from an EMBL/GenBank/DDBJ whole genome shotgun (WGS) entry which is preliminary data.</text>
</comment>